<dbReference type="RefSeq" id="WP_226695992.1">
    <property type="nucleotide sequence ID" value="NZ_JAJAPX010000003.1"/>
</dbReference>
<protein>
    <submittedName>
        <fullName evidence="3">Arsenate reductase</fullName>
    </submittedName>
</protein>
<evidence type="ECO:0000313" key="4">
    <source>
        <dbReference type="Proteomes" id="UP001139286"/>
    </source>
</evidence>
<dbReference type="AlphaFoldDB" id="A0A9X1L787"/>
<evidence type="ECO:0000256" key="2">
    <source>
        <dbReference type="PROSITE-ProRule" id="PRU01282"/>
    </source>
</evidence>
<evidence type="ECO:0000256" key="1">
    <source>
        <dbReference type="ARBA" id="ARBA00007198"/>
    </source>
</evidence>
<keyword evidence="4" id="KW-1185">Reference proteome</keyword>
<dbReference type="Proteomes" id="UP001139286">
    <property type="component" value="Unassembled WGS sequence"/>
</dbReference>
<dbReference type="EMBL" id="JAJAPX010000003">
    <property type="protein sequence ID" value="MCB4808596.1"/>
    <property type="molecule type" value="Genomic_DNA"/>
</dbReference>
<proteinExistence type="inferred from homology"/>
<comment type="caution">
    <text evidence="3">The sequence shown here is derived from an EMBL/GenBank/DDBJ whole genome shotgun (WGS) entry which is preliminary data.</text>
</comment>
<dbReference type="InterPro" id="IPR036249">
    <property type="entry name" value="Thioredoxin-like_sf"/>
</dbReference>
<comment type="similarity">
    <text evidence="1 2">Belongs to the ArsC family.</text>
</comment>
<dbReference type="Pfam" id="PF03960">
    <property type="entry name" value="ArsC"/>
    <property type="match status" value="1"/>
</dbReference>
<name>A0A9X1L787_9FLAO</name>
<organism evidence="3 4">
    <name type="scientific">Neotamlana sargassicola</name>
    <dbReference type="NCBI Taxonomy" id="2883125"/>
    <lineage>
        <taxon>Bacteria</taxon>
        <taxon>Pseudomonadati</taxon>
        <taxon>Bacteroidota</taxon>
        <taxon>Flavobacteriia</taxon>
        <taxon>Flavobacteriales</taxon>
        <taxon>Flavobacteriaceae</taxon>
        <taxon>Neotamlana</taxon>
    </lineage>
</organism>
<reference evidence="3" key="1">
    <citation type="submission" date="2021-10" db="EMBL/GenBank/DDBJ databases">
        <title>Tamlana sargassums sp. nov., and Tamlana laminarinivorans sp. nov., two new bacteria isolated from the brown alga.</title>
        <authorList>
            <person name="Li J."/>
        </authorList>
    </citation>
    <scope>NUCLEOTIDE SEQUENCE</scope>
    <source>
        <strain evidence="3">62-3</strain>
    </source>
</reference>
<dbReference type="SUPFAM" id="SSF52833">
    <property type="entry name" value="Thioredoxin-like"/>
    <property type="match status" value="1"/>
</dbReference>
<dbReference type="PROSITE" id="PS51353">
    <property type="entry name" value="ARSC"/>
    <property type="match status" value="1"/>
</dbReference>
<dbReference type="PANTHER" id="PTHR30041:SF4">
    <property type="entry name" value="ARSENATE REDUCTASE"/>
    <property type="match status" value="1"/>
</dbReference>
<dbReference type="PANTHER" id="PTHR30041">
    <property type="entry name" value="ARSENATE REDUCTASE"/>
    <property type="match status" value="1"/>
</dbReference>
<accession>A0A9X1L787</accession>
<dbReference type="InterPro" id="IPR006660">
    <property type="entry name" value="Arsenate_reductase-like"/>
</dbReference>
<evidence type="ECO:0000313" key="3">
    <source>
        <dbReference type="EMBL" id="MCB4808596.1"/>
    </source>
</evidence>
<dbReference type="Gene3D" id="3.40.30.10">
    <property type="entry name" value="Glutaredoxin"/>
    <property type="match status" value="1"/>
</dbReference>
<gene>
    <name evidence="3" type="ORF">LG651_10055</name>
</gene>
<sequence length="113" mass="13104">MIVIYQHPKCKAAKKCVKILETDFKQNQEVTYEGLDVTEEDLKRIIKILDCKPIDLIKLGHTIWKTLLRFIDFSDDELIKVMLHYPLIIKSPIVINGNKAVIGRPPELIKHII</sequence>